<organism evidence="3 4">
    <name type="scientific">Paenibacillus crassostreae</name>
    <dbReference type="NCBI Taxonomy" id="1763538"/>
    <lineage>
        <taxon>Bacteria</taxon>
        <taxon>Bacillati</taxon>
        <taxon>Bacillota</taxon>
        <taxon>Bacilli</taxon>
        <taxon>Bacillales</taxon>
        <taxon>Paenibacillaceae</taxon>
        <taxon>Paenibacillus</taxon>
    </lineage>
</organism>
<dbReference type="Pfam" id="PF00144">
    <property type="entry name" value="Beta-lactamase"/>
    <property type="match status" value="1"/>
</dbReference>
<feature type="signal peptide" evidence="1">
    <location>
        <begin position="1"/>
        <end position="25"/>
    </location>
</feature>
<feature type="domain" description="SLH" evidence="2">
    <location>
        <begin position="547"/>
        <end position="610"/>
    </location>
</feature>
<dbReference type="RefSeq" id="WP_068659289.1">
    <property type="nucleotide sequence ID" value="NZ_CP017770.1"/>
</dbReference>
<dbReference type="PANTHER" id="PTHR46825">
    <property type="entry name" value="D-ALANYL-D-ALANINE-CARBOXYPEPTIDASE/ENDOPEPTIDASE AMPH"/>
    <property type="match status" value="1"/>
</dbReference>
<protein>
    <recommendedName>
        <fullName evidence="2">SLH domain-containing protein</fullName>
    </recommendedName>
</protein>
<dbReference type="InterPro" id="IPR001119">
    <property type="entry name" value="SLH_dom"/>
</dbReference>
<dbReference type="InterPro" id="IPR050491">
    <property type="entry name" value="AmpC-like"/>
</dbReference>
<comment type="caution">
    <text evidence="3">The sequence shown here is derived from an EMBL/GenBank/DDBJ whole genome shotgun (WGS) entry which is preliminary data.</text>
</comment>
<dbReference type="PROSITE" id="PS51272">
    <property type="entry name" value="SLH"/>
    <property type="match status" value="2"/>
</dbReference>
<dbReference type="Pfam" id="PF00395">
    <property type="entry name" value="SLH"/>
    <property type="match status" value="2"/>
</dbReference>
<feature type="domain" description="SLH" evidence="2">
    <location>
        <begin position="488"/>
        <end position="546"/>
    </location>
</feature>
<gene>
    <name evidence="3" type="ORF">PNBC_14355</name>
</gene>
<evidence type="ECO:0000313" key="3">
    <source>
        <dbReference type="EMBL" id="OAB73089.1"/>
    </source>
</evidence>
<evidence type="ECO:0000259" key="2">
    <source>
        <dbReference type="PROSITE" id="PS51272"/>
    </source>
</evidence>
<dbReference type="EMBL" id="LSFN01000026">
    <property type="protein sequence ID" value="OAB73089.1"/>
    <property type="molecule type" value="Genomic_DNA"/>
</dbReference>
<proteinExistence type="predicted"/>
<evidence type="ECO:0000313" key="4">
    <source>
        <dbReference type="Proteomes" id="UP000077134"/>
    </source>
</evidence>
<keyword evidence="1" id="KW-0732">Signal</keyword>
<feature type="chain" id="PRO_5007884674" description="SLH domain-containing protein" evidence="1">
    <location>
        <begin position="26"/>
        <end position="675"/>
    </location>
</feature>
<dbReference type="SUPFAM" id="SSF56601">
    <property type="entry name" value="beta-lactamase/transpeptidase-like"/>
    <property type="match status" value="1"/>
</dbReference>
<name>A0A167CDY6_9BACL</name>
<dbReference type="InterPro" id="IPR001466">
    <property type="entry name" value="Beta-lactam-related"/>
</dbReference>
<dbReference type="InterPro" id="IPR012338">
    <property type="entry name" value="Beta-lactam/transpept-like"/>
</dbReference>
<dbReference type="Proteomes" id="UP000077134">
    <property type="component" value="Unassembled WGS sequence"/>
</dbReference>
<dbReference type="KEGG" id="pcx:LPB68_05935"/>
<dbReference type="PANTHER" id="PTHR46825:SF9">
    <property type="entry name" value="BETA-LACTAMASE-RELATED DOMAIN-CONTAINING PROTEIN"/>
    <property type="match status" value="1"/>
</dbReference>
<accession>A0A167CDY6</accession>
<dbReference type="AlphaFoldDB" id="A0A167CDY6"/>
<keyword evidence="4" id="KW-1185">Reference proteome</keyword>
<sequence>MYMKKTATFVLALTLVLGIPSVVSAGTELAKVSGTEIQSLNSQEMETFLDRFFSSDAVQNHSDAIVVSVVKDGNVLAERGYGVTDRTSRNAIDSANTTFRVGSVSKVFTVIALLQLVDQGKISLNDNIEKYLGGYELNNPFNKQVTVEMLLTHSTGFEVRDPTEANILFDTTQKPITLKESIFSVFPPVVREPGTSYMYDNFASGLVGYIVQEVSGEPFNDYMTKHVFAPLGMTSSGFDMTKELVDRLPIAYDISGNKLPDYKLSPDVLPEGSMITTAEDMSRFMIAFLNDAKAPNGKAILSQTSLQAMETYHLSINTDVPDMTYGFEAPMLTDSNGRHIIAKGGSIPGFESYLFMIPDQNTGVFVTITSESGLTLRLFSEFMNQFYPGESKFGEAGFKAQSQLELKKFEGIYSDLRISRMLTSIQTNEDGTLTSGNNAGVRVKLKQVGELLFVDEAGIPMAFKVDDKGNIVYVKYSNPGSYAAKIPAALGFADVPNDHPFARYIYGLQSLGFIAGDPSKPFGVEEKVTREAFVNEIVRIFNIPPSSSKPVFVDIEDSPYKTGIQAAFEMGILSGTGKENFEPKRLIKREEAAMIINKLLQISGYRNVESKTTLAPGTSKWAEESVKLLIDLKIHGPEVKVTDGTIDYNSKDELNNQEMAAMMYLLLLPGKSLLQ</sequence>
<evidence type="ECO:0000256" key="1">
    <source>
        <dbReference type="SAM" id="SignalP"/>
    </source>
</evidence>
<dbReference type="Gene3D" id="3.40.710.10">
    <property type="entry name" value="DD-peptidase/beta-lactamase superfamily"/>
    <property type="match status" value="1"/>
</dbReference>
<reference evidence="3 4" key="1">
    <citation type="submission" date="2016-02" db="EMBL/GenBank/DDBJ databases">
        <title>Paenibacillus sp. LPB0068, isolated from Crassostrea gigas.</title>
        <authorList>
            <person name="Shin S.-K."/>
            <person name="Yi H."/>
        </authorList>
    </citation>
    <scope>NUCLEOTIDE SEQUENCE [LARGE SCALE GENOMIC DNA]</scope>
    <source>
        <strain evidence="3 4">LPB0068</strain>
    </source>
</reference>
<dbReference type="OrthoDB" id="846150at2"/>